<dbReference type="AlphaFoldDB" id="A0A644VST5"/>
<sequence length="592" mass="65005">MGQPLIARAIDLHLGAEGARVLDVLRALVDDRALLAREGFLVGIALDQVLPDLGADLLEQEAQMPDHRVVAQDRVFRLDDVAHAHHRECPKHQHPKPEPGGMRQSEKARDAQDDAQRQRQVALIELAHGISSLPGGRAARRGFVLRPDFGPPRRRCRGAQWPARGRNRHCGNPGLPGRQARSGRFVVVAEAQRGEEGQPDQHRAKQAGDDLGDMHHRLQEHDQAEDQDRPEGTVFEIAELGEGVLLDQHDRHRAHVKRADAKADGDQEQVLGQREGADHPVEAERGIEHLEIEEGAKARPRRLGGERGAVEHLAQHLDGEEGQEPRHRSEQEIALGARRQQPHEEQHHRQHEADLEPADRGAGTQPALERGDPVDLLALVDEIGQRHHHQEGATEGRDRDMGRADDAGVFGGARGGEVERLERADAGGDHHDQQREQDAHAEDGDEDAPGQEAVLPGGAHVLQPVRVDDRVVEGERNLEHCQHRGDQQKGNRPGGTVRIAPAQPEGEREPHPRQHKGPPEVMIQVAHDGLPRSLAAQEIRARPPGCKAGGATVRRRALAATAARPAQCTPARASQPSIRARLQPKSKGPKTR</sequence>
<dbReference type="EMBL" id="VSSQ01000425">
    <property type="protein sequence ID" value="MPL94347.1"/>
    <property type="molecule type" value="Genomic_DNA"/>
</dbReference>
<evidence type="ECO:0000256" key="1">
    <source>
        <dbReference type="SAM" id="MobiDB-lite"/>
    </source>
</evidence>
<feature type="compositionally biased region" description="Basic residues" evidence="1">
    <location>
        <begin position="582"/>
        <end position="592"/>
    </location>
</feature>
<feature type="region of interest" description="Disordered" evidence="1">
    <location>
        <begin position="562"/>
        <end position="592"/>
    </location>
</feature>
<feature type="region of interest" description="Disordered" evidence="1">
    <location>
        <begin position="86"/>
        <end position="117"/>
    </location>
</feature>
<feature type="compositionally biased region" description="Basic and acidic residues" evidence="1">
    <location>
        <begin position="275"/>
        <end position="331"/>
    </location>
</feature>
<protein>
    <submittedName>
        <fullName evidence="2">Uncharacterized protein</fullName>
    </submittedName>
</protein>
<feature type="compositionally biased region" description="Low complexity" evidence="1">
    <location>
        <begin position="562"/>
        <end position="573"/>
    </location>
</feature>
<feature type="compositionally biased region" description="Basic and acidic residues" evidence="1">
    <location>
        <begin position="104"/>
        <end position="117"/>
    </location>
</feature>
<evidence type="ECO:0000313" key="2">
    <source>
        <dbReference type="EMBL" id="MPL94347.1"/>
    </source>
</evidence>
<feature type="compositionally biased region" description="Basic and acidic residues" evidence="1">
    <location>
        <begin position="390"/>
        <end position="406"/>
    </location>
</feature>
<organism evidence="2">
    <name type="scientific">bioreactor metagenome</name>
    <dbReference type="NCBI Taxonomy" id="1076179"/>
    <lineage>
        <taxon>unclassified sequences</taxon>
        <taxon>metagenomes</taxon>
        <taxon>ecological metagenomes</taxon>
    </lineage>
</organism>
<accession>A0A644VST5</accession>
<feature type="compositionally biased region" description="Basic and acidic residues" evidence="1">
    <location>
        <begin position="466"/>
        <end position="489"/>
    </location>
</feature>
<feature type="region of interest" description="Disordered" evidence="1">
    <location>
        <begin position="143"/>
        <end position="179"/>
    </location>
</feature>
<feature type="region of interest" description="Disordered" evidence="1">
    <location>
        <begin position="248"/>
        <end position="519"/>
    </location>
</feature>
<feature type="compositionally biased region" description="Basic and acidic residues" evidence="1">
    <location>
        <begin position="416"/>
        <end position="442"/>
    </location>
</feature>
<proteinExistence type="predicted"/>
<feature type="compositionally biased region" description="Basic and acidic residues" evidence="1">
    <location>
        <begin position="341"/>
        <end position="359"/>
    </location>
</feature>
<reference evidence="2" key="1">
    <citation type="submission" date="2019-08" db="EMBL/GenBank/DDBJ databases">
        <authorList>
            <person name="Kucharzyk K."/>
            <person name="Murdoch R.W."/>
            <person name="Higgins S."/>
            <person name="Loffler F."/>
        </authorList>
    </citation>
    <scope>NUCLEOTIDE SEQUENCE</scope>
</reference>
<comment type="caution">
    <text evidence="2">The sequence shown here is derived from an EMBL/GenBank/DDBJ whole genome shotgun (WGS) entry which is preliminary data.</text>
</comment>
<name>A0A644VST5_9ZZZZ</name>
<gene>
    <name evidence="2" type="ORF">SDC9_40500</name>
</gene>